<dbReference type="RefSeq" id="WP_020448537.1">
    <property type="nucleotide sequence ID" value="NZ_CAYAXV010000010.1"/>
</dbReference>
<accession>A0A8J8PDI3</accession>
<dbReference type="OMA" id="IYTKVIQ"/>
<dbReference type="NCBIfam" id="TIGR03291">
    <property type="entry name" value="methan_mark_17"/>
    <property type="match status" value="1"/>
</dbReference>
<dbReference type="PIRSF" id="PIRSF019464">
    <property type="entry name" value="UCP019464"/>
    <property type="match status" value="1"/>
</dbReference>
<comment type="caution">
    <text evidence="1">The sequence shown here is derived from an EMBL/GenBank/DDBJ whole genome shotgun (WGS) entry which is preliminary data.</text>
</comment>
<dbReference type="InterPro" id="IPR016762">
    <property type="entry name" value="Methan_mark_17"/>
</dbReference>
<dbReference type="Pfam" id="PF09886">
    <property type="entry name" value="DUF2113"/>
    <property type="match status" value="1"/>
</dbReference>
<dbReference type="EMBL" id="LVVT01000018">
    <property type="protein sequence ID" value="TQS82045.1"/>
    <property type="molecule type" value="Genomic_DNA"/>
</dbReference>
<gene>
    <name evidence="1" type="ORF">A3207_08005</name>
</gene>
<protein>
    <recommendedName>
        <fullName evidence="3">Methanogenesis marker protein 17</fullName>
    </recommendedName>
</protein>
<name>A0A8J8PDI3_9ARCH</name>
<dbReference type="AlphaFoldDB" id="A0A8J8PDI3"/>
<reference evidence="1" key="1">
    <citation type="submission" date="2016-03" db="EMBL/GenBank/DDBJ databases">
        <authorList>
            <person name="Borrel G."/>
            <person name="Mccann A."/>
            <person name="O'Toole P.W."/>
        </authorList>
    </citation>
    <scope>NUCLEOTIDE SEQUENCE</scope>
    <source>
        <strain evidence="1">183</strain>
    </source>
</reference>
<evidence type="ECO:0000313" key="2">
    <source>
        <dbReference type="Proteomes" id="UP000752814"/>
    </source>
</evidence>
<dbReference type="GeneID" id="41323065"/>
<organism evidence="1 2">
    <name type="scientific">Candidatus Methanomassiliicoccus intestinalis</name>
    <dbReference type="NCBI Taxonomy" id="1406512"/>
    <lineage>
        <taxon>Archaea</taxon>
        <taxon>Methanobacteriati</taxon>
        <taxon>Thermoplasmatota</taxon>
        <taxon>Thermoplasmata</taxon>
        <taxon>Methanomassiliicoccales</taxon>
        <taxon>Methanomassiliicoccaceae</taxon>
        <taxon>Methanomassiliicoccus</taxon>
    </lineage>
</organism>
<dbReference type="Proteomes" id="UP000752814">
    <property type="component" value="Unassembled WGS sequence"/>
</dbReference>
<proteinExistence type="predicted"/>
<evidence type="ECO:0000313" key="1">
    <source>
        <dbReference type="EMBL" id="TQS82045.1"/>
    </source>
</evidence>
<evidence type="ECO:0008006" key="3">
    <source>
        <dbReference type="Google" id="ProtNLM"/>
    </source>
</evidence>
<sequence>MAEGEDFAFNNFDTIFRQTLKDLGISRAVKSFNIISKIDEPYFIISLKMGKARSAIHISDMAQVDDSPQGVQITITDEEWAPALLTKLWQVYSKERVKQLTRFEITIHGAQASDVASMQLDPGEELKTLLLDAIWRVFPEGFKVRYNIVDDEVMTVVGTEHDMEDAWLETARKVHELTRNAEAE</sequence>